<gene>
    <name evidence="2" type="primary">MIER2</name>
</gene>
<dbReference type="GeneTree" id="ENSGT01030000234573"/>
<name>A0A1B0GUC1_HUMAN</name>
<feature type="compositionally biased region" description="Low complexity" evidence="1">
    <location>
        <begin position="38"/>
        <end position="52"/>
    </location>
</feature>
<dbReference type="AlphaFoldDB" id="A0A1B0GUC1"/>
<keyword evidence="3" id="KW-1185">Reference proteome</keyword>
<reference evidence="2" key="4">
    <citation type="submission" date="2025-08" db="UniProtKB">
        <authorList>
            <consortium name="Ensembl"/>
        </authorList>
    </citation>
    <scope>IDENTIFICATION</scope>
</reference>
<dbReference type="OpenTargets" id="ENSG00000105556"/>
<dbReference type="Bgee" id="ENSG00000105556">
    <property type="expression patterns" value="Expressed in apex of heart and 141 other cell types or tissues"/>
</dbReference>
<evidence type="ECO:0000256" key="1">
    <source>
        <dbReference type="SAM" id="MobiDB-lite"/>
    </source>
</evidence>
<dbReference type="EMBL" id="AC016588">
    <property type="status" value="NOT_ANNOTATED_CDS"/>
    <property type="molecule type" value="Genomic_DNA"/>
</dbReference>
<organism evidence="2 3">
    <name type="scientific">Homo sapiens</name>
    <name type="common">Human</name>
    <dbReference type="NCBI Taxonomy" id="9606"/>
    <lineage>
        <taxon>Eukaryota</taxon>
        <taxon>Metazoa</taxon>
        <taxon>Chordata</taxon>
        <taxon>Craniata</taxon>
        <taxon>Vertebrata</taxon>
        <taxon>Euteleostomi</taxon>
        <taxon>Mammalia</taxon>
        <taxon>Eutheria</taxon>
        <taxon>Euarchontoglires</taxon>
        <taxon>Primates</taxon>
        <taxon>Haplorrhini</taxon>
        <taxon>Catarrhini</taxon>
        <taxon>Hominidae</taxon>
        <taxon>Homo</taxon>
    </lineage>
</organism>
<dbReference type="VEuPathDB" id="HostDB:ENSG00000105556"/>
<accession>A0A1B0GUC1</accession>
<reference evidence="2 3" key="2">
    <citation type="journal article" date="2004" name="Nature">
        <title>The DNA sequence and biology of human chromosome 19.</title>
        <authorList>
            <person name="Grimwood J."/>
            <person name="Gordon L.A."/>
            <person name="Olsen A."/>
            <person name="Terry A."/>
            <person name="Schmutz J."/>
            <person name="Lamerdin J."/>
            <person name="Hellsten U."/>
            <person name="Goodstein D."/>
            <person name="Couronne O."/>
            <person name="Tran-Gyamfi M."/>
            <person name="Aerts A."/>
            <person name="Altherr M."/>
            <person name="Ashworth L."/>
            <person name="Bajorek E."/>
            <person name="Black S."/>
            <person name="Branscomb E."/>
            <person name="Caenepeel S."/>
            <person name="Carrano A."/>
            <person name="Caoile C."/>
            <person name="Chan Y.M."/>
            <person name="Christensen M."/>
            <person name="Cleland C.A."/>
            <person name="Copeland A."/>
            <person name="Dalin E."/>
            <person name="Dehal P."/>
            <person name="Denys M."/>
            <person name="Detter J.C."/>
            <person name="Escobar J."/>
            <person name="Flowers D."/>
            <person name="Fotopulos D."/>
            <person name="Garcia C."/>
            <person name="Georgescu A.M."/>
            <person name="Glavina T."/>
            <person name="Gomez M."/>
            <person name="Gonzales E."/>
            <person name="Groza M."/>
            <person name="Hammon N."/>
            <person name="Hawkins T."/>
            <person name="Haydu L."/>
            <person name="Ho I."/>
            <person name="Huang W."/>
            <person name="Israni S."/>
            <person name="Jett J."/>
            <person name="Kadner K."/>
            <person name="Kimball H."/>
            <person name="Kobayashi A."/>
            <person name="Larionov V."/>
            <person name="Leem S.H."/>
            <person name="Lopez F."/>
            <person name="Lou Y."/>
            <person name="Lowry S."/>
            <person name="Malfatti S."/>
            <person name="Martinez D."/>
            <person name="McCready P."/>
            <person name="Medina C."/>
            <person name="Morgan J."/>
            <person name="Nelson K."/>
            <person name="Nolan M."/>
            <person name="Ovcharenko I."/>
            <person name="Pitluck S."/>
            <person name="Pollard M."/>
            <person name="Popkie A.P."/>
            <person name="Predki P."/>
            <person name="Quan G."/>
            <person name="Ramirez L."/>
            <person name="Rash S."/>
            <person name="Retterer J."/>
            <person name="Rodriguez A."/>
            <person name="Rogers S."/>
            <person name="Salamov A."/>
            <person name="Salazar A."/>
            <person name="She X."/>
            <person name="Smith D."/>
            <person name="Slezak T."/>
            <person name="Solovyev V."/>
            <person name="Thayer N."/>
            <person name="Tice H."/>
            <person name="Tsai M."/>
            <person name="Ustaszewska A."/>
            <person name="Vo N."/>
            <person name="Wagner M."/>
            <person name="Wheeler J."/>
            <person name="Wu K."/>
            <person name="Xie G."/>
            <person name="Yang J."/>
            <person name="Dubchak I."/>
            <person name="Furey T.S."/>
            <person name="DeJong P."/>
            <person name="Dickson M."/>
            <person name="Gordon D."/>
            <person name="Eichler E.E."/>
            <person name="Pennacchio L.A."/>
            <person name="Richardson P."/>
            <person name="Stubbs L."/>
            <person name="Rokhsar D.S."/>
            <person name="Myers R.M."/>
            <person name="Rubin E.M."/>
            <person name="Lucas S.M."/>
        </authorList>
    </citation>
    <scope>NUCLEOTIDE SEQUENCE [LARGE SCALE GENOMIC DNA]</scope>
</reference>
<evidence type="ECO:0000313" key="2">
    <source>
        <dbReference type="Ensembl" id="ENSP00000490045.1"/>
    </source>
</evidence>
<dbReference type="ChiTaRS" id="MIER2">
    <property type="organism name" value="human"/>
</dbReference>
<dbReference type="Proteomes" id="UP000005640">
    <property type="component" value="Chromosome 19"/>
</dbReference>
<sequence>MAEWCPWALETISSTSQRSCHRTTVLGGSARRPRGAQTSPRRSWRRTSSPRATTCPLMSCLRSMATRRQTPFQTGRVRVVTWPRTSQT</sequence>
<dbReference type="OrthoDB" id="5916873at2759"/>
<feature type="region of interest" description="Disordered" evidence="1">
    <location>
        <begin position="18"/>
        <end position="52"/>
    </location>
</feature>
<proteinExistence type="predicted"/>
<evidence type="ECO:0000313" key="3">
    <source>
        <dbReference type="Proteomes" id="UP000005640"/>
    </source>
</evidence>
<dbReference type="ExpressionAtlas" id="A0A1B0GUC1">
    <property type="expression patterns" value="baseline and differential"/>
</dbReference>
<reference evidence="2" key="5">
    <citation type="submission" date="2025-09" db="UniProtKB">
        <authorList>
            <consortium name="Ensembl"/>
        </authorList>
    </citation>
    <scope>IDENTIFICATION</scope>
</reference>
<dbReference type="HGNC" id="HGNC:29210">
    <property type="gene designation" value="MIER2"/>
</dbReference>
<reference evidence="2 3" key="3">
    <citation type="journal article" date="2004" name="Nature">
        <title>Finishing the euchromatic sequence of the human genome.</title>
        <authorList>
            <consortium name="International Human Genome Sequencing Consortium"/>
        </authorList>
    </citation>
    <scope>NUCLEOTIDE SEQUENCE [LARGE SCALE GENOMIC DNA]</scope>
</reference>
<protein>
    <submittedName>
        <fullName evidence="2">MIER family member 2</fullName>
    </submittedName>
</protein>
<reference evidence="2 3" key="1">
    <citation type="journal article" date="2001" name="Nature">
        <title>Initial sequencing and analysis of the human genome.</title>
        <authorList>
            <consortium name="International Human Genome Sequencing Consortium"/>
            <person name="Lander E.S."/>
            <person name="Linton L.M."/>
            <person name="Birren B."/>
            <person name="Nusbaum C."/>
            <person name="Zody M.C."/>
            <person name="Baldwin J."/>
            <person name="Devon K."/>
            <person name="Dewar K."/>
            <person name="Doyle M."/>
            <person name="FitzHugh W."/>
            <person name="Funke R."/>
            <person name="Gage D."/>
            <person name="Harris K."/>
            <person name="Heaford A."/>
            <person name="Howland J."/>
            <person name="Kann L."/>
            <person name="Lehoczky J."/>
            <person name="LeVine R."/>
            <person name="McEwan P."/>
            <person name="McKernan K."/>
            <person name="Meldrim J."/>
            <person name="Mesirov J.P."/>
            <person name="Miranda C."/>
            <person name="Morris W."/>
            <person name="Naylor J."/>
            <person name="Raymond C."/>
            <person name="Rosetti M."/>
            <person name="Santos R."/>
            <person name="Sheridan A."/>
            <person name="Sougnez C."/>
            <person name="Stange-Thomann N."/>
            <person name="Stojanovic N."/>
            <person name="Subramanian A."/>
            <person name="Wyman D."/>
            <person name="Rogers J."/>
            <person name="Sulston J."/>
            <person name="Ainscough R."/>
            <person name="Beck S."/>
            <person name="Bentley D."/>
            <person name="Burton J."/>
            <person name="Clee C."/>
            <person name="Carter N."/>
            <person name="Coulson A."/>
            <person name="Deadman R."/>
            <person name="Deloukas P."/>
            <person name="Dunham A."/>
            <person name="Dunham I."/>
            <person name="Durbin R."/>
            <person name="French L."/>
            <person name="Grafham D."/>
            <person name="Gregory S."/>
            <person name="Hubbard T."/>
            <person name="Humphray S."/>
            <person name="Hunt A."/>
            <person name="Jones M."/>
            <person name="Lloyd C."/>
            <person name="McMurray A."/>
            <person name="Matthews L."/>
            <person name="Mercer S."/>
            <person name="Milne S."/>
            <person name="Mullikin J.C."/>
            <person name="Mungall A."/>
            <person name="Plumb R."/>
            <person name="Ross M."/>
            <person name="Shownkeen R."/>
            <person name="Sims S."/>
            <person name="Waterston R.H."/>
            <person name="Wilson R.K."/>
            <person name="Hillier L.W."/>
            <person name="McPherson J.D."/>
            <person name="Marra M.A."/>
            <person name="Mardis E.R."/>
            <person name="Fulton L.A."/>
            <person name="Chinwalla A.T."/>
            <person name="Pepin K.H."/>
            <person name="Gish W.R."/>
            <person name="Chissoe S.L."/>
            <person name="Wendl M.C."/>
            <person name="Delehaunty K.D."/>
            <person name="Miner T.L."/>
            <person name="Delehaunty A."/>
            <person name="Kramer J.B."/>
            <person name="Cook L.L."/>
            <person name="Fulton R.S."/>
            <person name="Johnson D.L."/>
            <person name="Minx P.J."/>
            <person name="Clifton S.W."/>
            <person name="Hawkins T."/>
            <person name="Branscomb E."/>
            <person name="Predki P."/>
            <person name="Richardson P."/>
            <person name="Wenning S."/>
            <person name="Slezak T."/>
            <person name="Doggett N."/>
            <person name="Cheng J.F."/>
            <person name="Olsen A."/>
            <person name="Lucas S."/>
            <person name="Elkin C."/>
            <person name="Uberbacher E."/>
            <person name="Frazier M."/>
            <person name="Gibbs R.A."/>
            <person name="Muzny D.M."/>
            <person name="Scherer S.E."/>
            <person name="Bouck J.B."/>
            <person name="Sodergren E.J."/>
            <person name="Worley K.C."/>
            <person name="Rives C.M."/>
            <person name="Gorrell J.H."/>
            <person name="Metzker M.L."/>
            <person name="Naylor S.L."/>
            <person name="Kucherlapati R.S."/>
            <person name="Nelson D.L."/>
            <person name="Weinstock G.M."/>
            <person name="Sakaki Y."/>
            <person name="Fujiyama A."/>
            <person name="Hattori M."/>
            <person name="Yada T."/>
            <person name="Toyoda A."/>
            <person name="Itoh T."/>
            <person name="Kawagoe C."/>
            <person name="Watanabe H."/>
            <person name="Totoki Y."/>
            <person name="Taylor T."/>
            <person name="Weissenbach J."/>
            <person name="Heilig R."/>
            <person name="Saurin W."/>
            <person name="Artiguenave F."/>
            <person name="Brottier P."/>
            <person name="Bruls T."/>
            <person name="Pelletier E."/>
            <person name="Robert C."/>
            <person name="Wincker P."/>
            <person name="Smith D.R."/>
            <person name="Doucette-Stamm L."/>
            <person name="Rubenfield M."/>
            <person name="Weinstock K."/>
            <person name="Lee H.M."/>
            <person name="Dubois J."/>
            <person name="Rosenthal A."/>
            <person name="Platzer M."/>
            <person name="Nyakatura G."/>
            <person name="Taudien S."/>
            <person name="Rump A."/>
            <person name="Yang H."/>
            <person name="Yu J."/>
            <person name="Wang J."/>
            <person name="Huang G."/>
            <person name="Gu J."/>
            <person name="Hood L."/>
            <person name="Rowen L."/>
            <person name="Madan A."/>
            <person name="Qin S."/>
            <person name="Davis R.W."/>
            <person name="Federspiel N.A."/>
            <person name="Abola A.P."/>
            <person name="Proctor M.J."/>
            <person name="Myers R.M."/>
            <person name="Schmutz J."/>
            <person name="Dickson M."/>
            <person name="Grimwood J."/>
            <person name="Cox D.R."/>
            <person name="Olson M.V."/>
            <person name="Kaul R."/>
            <person name="Raymond C."/>
            <person name="Shimizu N."/>
            <person name="Kawasaki K."/>
            <person name="Minoshima S."/>
            <person name="Evans G.A."/>
            <person name="Athanasiou M."/>
            <person name="Schultz R."/>
            <person name="Roe B.A."/>
            <person name="Chen F."/>
            <person name="Pan H."/>
            <person name="Ramser J."/>
            <person name="Lehrach H."/>
            <person name="Reinhardt R."/>
            <person name="McCombie W.R."/>
            <person name="de la Bastide M."/>
            <person name="Dedhia N."/>
            <person name="Blocker H."/>
            <person name="Hornischer K."/>
            <person name="Nordsiek G."/>
            <person name="Agarwala R."/>
            <person name="Aravind L."/>
            <person name="Bailey J.A."/>
            <person name="Bateman A."/>
            <person name="Batzoglou S."/>
            <person name="Birney E."/>
            <person name="Bork P."/>
            <person name="Brown D.G."/>
            <person name="Burge C.B."/>
            <person name="Cerutti L."/>
            <person name="Chen H.C."/>
            <person name="Church D."/>
            <person name="Clamp M."/>
            <person name="Copley R.R."/>
            <person name="Doerks T."/>
            <person name="Eddy S.R."/>
            <person name="Eichler E.E."/>
            <person name="Furey T.S."/>
            <person name="Galagan J."/>
            <person name="Gilbert J.G."/>
            <person name="Harmon C."/>
            <person name="Hayashizaki Y."/>
            <person name="Haussler D."/>
            <person name="Hermjakob H."/>
            <person name="Hokamp K."/>
            <person name="Jang W."/>
            <person name="Johnson L.S."/>
            <person name="Jones T.A."/>
            <person name="Kasif S."/>
            <person name="Kaspryzk A."/>
            <person name="Kennedy S."/>
            <person name="Kent W.J."/>
            <person name="Kitts P."/>
            <person name="Koonin E.V."/>
            <person name="Korf I."/>
            <person name="Kulp D."/>
            <person name="Lancet D."/>
            <person name="Lowe T.M."/>
            <person name="McLysaght A."/>
            <person name="Mikkelsen T."/>
            <person name="Moran J.V."/>
            <person name="Mulder N."/>
            <person name="Pollara V.J."/>
            <person name="Ponting C.P."/>
            <person name="Schuler G."/>
            <person name="Schultz J."/>
            <person name="Slater G."/>
            <person name="Smit A.F."/>
            <person name="Stupka E."/>
            <person name="Szustakowski J."/>
            <person name="Thierry-Mieg D."/>
            <person name="Thierry-Mieg J."/>
            <person name="Wagner L."/>
            <person name="Wallis J."/>
            <person name="Wheeler R."/>
            <person name="Williams A."/>
            <person name="Wolf Y.I."/>
            <person name="Wolfe K.H."/>
            <person name="Yang S.P."/>
            <person name="Yeh R.F."/>
            <person name="Collins F."/>
            <person name="Guyer M.S."/>
            <person name="Peterson J."/>
            <person name="Felsenfeld A."/>
            <person name="Wetterstrand K.A."/>
            <person name="Patrinos A."/>
            <person name="Morgan M.J."/>
            <person name="de Jong P."/>
            <person name="Catanese J.J."/>
            <person name="Osoegawa K."/>
            <person name="Shizuya H."/>
            <person name="Choi S."/>
            <person name="Chen Y.J."/>
        </authorList>
    </citation>
    <scope>NUCLEOTIDE SEQUENCE [LARGE SCALE GENOMIC DNA]</scope>
</reference>
<dbReference type="Ensembl" id="ENST00000635755.1">
    <property type="protein sequence ID" value="ENSP00000490045.1"/>
    <property type="gene ID" value="ENSG00000105556.13"/>
</dbReference>
<dbReference type="Ensembl" id="ENST00000635755.1">
    <property type="protein sequence ID" value="ENSP00000490045.1"/>
    <property type="gene ID" value="ENSG00000105556.12"/>
</dbReference>